<name>A0A059NUZ0_9BACI</name>
<proteinExistence type="predicted"/>
<dbReference type="SUPFAM" id="SSF47413">
    <property type="entry name" value="lambda repressor-like DNA-binding domains"/>
    <property type="match status" value="1"/>
</dbReference>
<dbReference type="Pfam" id="PF01381">
    <property type="entry name" value="HTH_3"/>
    <property type="match status" value="1"/>
</dbReference>
<dbReference type="PANTHER" id="PTHR46558">
    <property type="entry name" value="TRACRIPTIONAL REGULATORY PROTEIN-RELATED-RELATED"/>
    <property type="match status" value="1"/>
</dbReference>
<dbReference type="AlphaFoldDB" id="A0A059NUZ0"/>
<dbReference type="CDD" id="cd00093">
    <property type="entry name" value="HTH_XRE"/>
    <property type="match status" value="1"/>
</dbReference>
<reference evidence="4" key="1">
    <citation type="submission" date="2014-03" db="EMBL/GenBank/DDBJ databases">
        <authorList>
            <person name="Urmite Genomes U."/>
        </authorList>
    </citation>
    <scope>NUCLEOTIDE SEQUENCE [LARGE SCALE GENOMIC DNA]</scope>
    <source>
        <strain evidence="4">HD-03</strain>
    </source>
</reference>
<dbReference type="PANTHER" id="PTHR46558:SF3">
    <property type="entry name" value="TRANSCRIPTIONAL REGULATOR"/>
    <property type="match status" value="1"/>
</dbReference>
<evidence type="ECO:0000313" key="4">
    <source>
        <dbReference type="Proteomes" id="UP000028868"/>
    </source>
</evidence>
<dbReference type="InterPro" id="IPR001387">
    <property type="entry name" value="Cro/C1-type_HTH"/>
</dbReference>
<dbReference type="EMBL" id="CCDI010000001">
    <property type="protein sequence ID" value="CDQ22634.1"/>
    <property type="molecule type" value="Genomic_DNA"/>
</dbReference>
<dbReference type="Gene3D" id="1.10.260.40">
    <property type="entry name" value="lambda repressor-like DNA-binding domains"/>
    <property type="match status" value="1"/>
</dbReference>
<sequence length="109" mass="12388">MTQKELGDAIGVRHNTISQYEKGRNAPEQNMIFAIANVLGVSVGDFFPETTTTPEESFVKAAAISGNLDEDDYKYLQELIKKAHTLEGKRREDFFKNIRLAVEFFDRNT</sequence>
<organism evidence="3 4">
    <name type="scientific">Halobacillus karajensis</name>
    <dbReference type="NCBI Taxonomy" id="195088"/>
    <lineage>
        <taxon>Bacteria</taxon>
        <taxon>Bacillati</taxon>
        <taxon>Bacillota</taxon>
        <taxon>Bacilli</taxon>
        <taxon>Bacillales</taxon>
        <taxon>Bacillaceae</taxon>
        <taxon>Halobacillus</taxon>
    </lineage>
</organism>
<dbReference type="Proteomes" id="UP000028868">
    <property type="component" value="Unassembled WGS sequence"/>
</dbReference>
<dbReference type="PROSITE" id="PS50943">
    <property type="entry name" value="HTH_CROC1"/>
    <property type="match status" value="1"/>
</dbReference>
<keyword evidence="4" id="KW-1185">Reference proteome</keyword>
<reference evidence="3 4" key="2">
    <citation type="submission" date="2014-05" db="EMBL/GenBank/DDBJ databases">
        <title>Draft genome sequence of Halobacillus karajensis HK-03.</title>
        <authorList>
            <person name="Khelaifia S."/>
            <person name="Croce O."/>
            <person name="Lagier J.C."/>
            <person name="Raoult D."/>
        </authorList>
    </citation>
    <scope>NUCLEOTIDE SEQUENCE [LARGE SCALE GENOMIC DNA]</scope>
    <source>
        <strain evidence="3 4">HD-03</strain>
    </source>
</reference>
<protein>
    <submittedName>
        <fullName evidence="3">Transcriptional repressor DicA</fullName>
    </submittedName>
</protein>
<evidence type="ECO:0000313" key="3">
    <source>
        <dbReference type="EMBL" id="CDQ22634.1"/>
    </source>
</evidence>
<evidence type="ECO:0000259" key="2">
    <source>
        <dbReference type="PROSITE" id="PS50943"/>
    </source>
</evidence>
<dbReference type="GO" id="GO:0003677">
    <property type="term" value="F:DNA binding"/>
    <property type="evidence" value="ECO:0007669"/>
    <property type="project" value="UniProtKB-KW"/>
</dbReference>
<accession>A0A059NUZ0</accession>
<keyword evidence="1" id="KW-0238">DNA-binding</keyword>
<dbReference type="SMART" id="SM00530">
    <property type="entry name" value="HTH_XRE"/>
    <property type="match status" value="1"/>
</dbReference>
<dbReference type="InterPro" id="IPR010982">
    <property type="entry name" value="Lambda_DNA-bd_dom_sf"/>
</dbReference>
<feature type="domain" description="HTH cro/C1-type" evidence="2">
    <location>
        <begin position="1"/>
        <end position="46"/>
    </location>
</feature>
<gene>
    <name evidence="3" type="ORF">BN983_00847</name>
</gene>
<evidence type="ECO:0000256" key="1">
    <source>
        <dbReference type="ARBA" id="ARBA00023125"/>
    </source>
</evidence>
<comment type="caution">
    <text evidence="3">The sequence shown here is derived from an EMBL/GenBank/DDBJ whole genome shotgun (WGS) entry which is preliminary data.</text>
</comment>